<proteinExistence type="predicted"/>
<evidence type="ECO:0000313" key="3">
    <source>
        <dbReference type="EMBL" id="CAK0908373.1"/>
    </source>
</evidence>
<comment type="caution">
    <text evidence="3">The sequence shown here is derived from an EMBL/GenBank/DDBJ whole genome shotgun (WGS) entry which is preliminary data.</text>
</comment>
<feature type="transmembrane region" description="Helical" evidence="2">
    <location>
        <begin position="816"/>
        <end position="834"/>
    </location>
</feature>
<keyword evidence="2" id="KW-1133">Transmembrane helix</keyword>
<evidence type="ECO:0000256" key="1">
    <source>
        <dbReference type="SAM" id="MobiDB-lite"/>
    </source>
</evidence>
<keyword evidence="2" id="KW-0472">Membrane</keyword>
<dbReference type="EMBL" id="CAUYUJ010021998">
    <property type="protein sequence ID" value="CAK0908373.1"/>
    <property type="molecule type" value="Genomic_DNA"/>
</dbReference>
<sequence>RGGAGLPRGPRPPPPPAMAATRPQGAPPLLAHGGGSSPRAGGAGAEEGVAPGTWVEELKHQIKQATDEGRFDEIPALLQQIRARQHAAEGEAERPGSKRPPLRPSTASTRAPISQPGSPEPAAPPRLPPEAGAGPPRGLRPSLSWASREGSSGQLSQLPSPEPLTPPGGAPAPRAARAAPPEPAAPAQRRRPHTARARAAAAQQPPGPWSLPYGSLPEDEAEPALALAGAPGRSARRPTTVSARQARIFSERGGFSGSPWRAEEWLLMRRRALQSGRTDELVPLLEAVRASTEKAIRDGSYEAGETAGRLSQSARVDLSAISSANPHVAWRRRETLSARPPPPQLGRQAPRLQIGSESVLDTAIRLRRAGVESPIVVVAEVQAFAGDGSIDTRTAQAVSPGDLLLRSDFGRFVGALRRQCSSHRDGRLPNRLPSRADAPLGALCNVWALASTLGAPARGEEANLRGELAAPRGPSIVACQQVTVFRGPAEDGYPFLREPVHVTVLVTAFPCGPQAHTLSSAGSHSEWYAVCDERDAVVERLELLAELARREPPAGGHAGEGPPLLLLCPPGCGAPRRQPRHALAYALKAWRLRYGGCFGAVHLCCRDSRGPLEELAGLLRSVINEEPAHSPVVDAARGVEPDDLEAAFADVRRDLPSEDVAASIDAIIALQRTRKEARHQARAELDASERHLSDPGATTRIVERRLSQQAAAAGERGEGSRRFFPWGAILMSAILFAAVVPAVGYTCPILGFAANIVIVLFLGAGSPPAFPTLSNRLGMNAIGLVVTGVIGGSLIVPLPSSVMANDVAIAKVTRMGVVMMRMAMPVLPAVMNLVRRIARRPRHLYPYPYKFLFLKAFMPGCGDIWLCVLSASSSFASAGCIGILTLVRTRFCVIIAGCAFADLLMRATLLRDMDHQVDKFRYAYYGMVADDIQCLLVGTPKFLMEQAPFVASSLLHVLSVSARLPVSVPKLALLTSDPALAEGVIQAVPVLRRAWPPTVLTPVLINVCLVLKLWLC</sequence>
<feature type="non-terminal residue" evidence="3">
    <location>
        <position position="1"/>
    </location>
</feature>
<feature type="region of interest" description="Disordered" evidence="1">
    <location>
        <begin position="1"/>
        <end position="217"/>
    </location>
</feature>
<feature type="compositionally biased region" description="Basic and acidic residues" evidence="1">
    <location>
        <begin position="86"/>
        <end position="96"/>
    </location>
</feature>
<feature type="compositionally biased region" description="Gly residues" evidence="1">
    <location>
        <begin position="32"/>
        <end position="45"/>
    </location>
</feature>
<feature type="transmembrane region" description="Helical" evidence="2">
    <location>
        <begin position="893"/>
        <end position="910"/>
    </location>
</feature>
<feature type="compositionally biased region" description="Low complexity" evidence="1">
    <location>
        <begin position="129"/>
        <end position="143"/>
    </location>
</feature>
<reference evidence="3" key="1">
    <citation type="submission" date="2023-10" db="EMBL/GenBank/DDBJ databases">
        <authorList>
            <person name="Chen Y."/>
            <person name="Shah S."/>
            <person name="Dougan E. K."/>
            <person name="Thang M."/>
            <person name="Chan C."/>
        </authorList>
    </citation>
    <scope>NUCLEOTIDE SEQUENCE [LARGE SCALE GENOMIC DNA]</scope>
</reference>
<feature type="transmembrane region" description="Helical" evidence="2">
    <location>
        <begin position="749"/>
        <end position="770"/>
    </location>
</feature>
<feature type="compositionally biased region" description="Pro residues" evidence="1">
    <location>
        <begin position="160"/>
        <end position="170"/>
    </location>
</feature>
<dbReference type="Proteomes" id="UP001189429">
    <property type="component" value="Unassembled WGS sequence"/>
</dbReference>
<feature type="compositionally biased region" description="Polar residues" evidence="1">
    <location>
        <begin position="149"/>
        <end position="159"/>
    </location>
</feature>
<feature type="transmembrane region" description="Helical" evidence="2">
    <location>
        <begin position="864"/>
        <end position="887"/>
    </location>
</feature>
<accession>A0ABN9Y7R6</accession>
<evidence type="ECO:0000256" key="2">
    <source>
        <dbReference type="SAM" id="Phobius"/>
    </source>
</evidence>
<gene>
    <name evidence="3" type="ORF">PCOR1329_LOCUS83061</name>
</gene>
<feature type="compositionally biased region" description="Basic and acidic residues" evidence="1">
    <location>
        <begin position="56"/>
        <end position="73"/>
    </location>
</feature>
<organism evidence="3 4">
    <name type="scientific">Prorocentrum cordatum</name>
    <dbReference type="NCBI Taxonomy" id="2364126"/>
    <lineage>
        <taxon>Eukaryota</taxon>
        <taxon>Sar</taxon>
        <taxon>Alveolata</taxon>
        <taxon>Dinophyceae</taxon>
        <taxon>Prorocentrales</taxon>
        <taxon>Prorocentraceae</taxon>
        <taxon>Prorocentrum</taxon>
    </lineage>
</organism>
<keyword evidence="4" id="KW-1185">Reference proteome</keyword>
<keyword evidence="2" id="KW-0812">Transmembrane</keyword>
<protein>
    <submittedName>
        <fullName evidence="3">Uncharacterized protein</fullName>
    </submittedName>
</protein>
<name>A0ABN9Y7R6_9DINO</name>
<evidence type="ECO:0000313" key="4">
    <source>
        <dbReference type="Proteomes" id="UP001189429"/>
    </source>
</evidence>
<feature type="transmembrane region" description="Helical" evidence="2">
    <location>
        <begin position="777"/>
        <end position="796"/>
    </location>
</feature>
<feature type="transmembrane region" description="Helical" evidence="2">
    <location>
        <begin position="723"/>
        <end position="743"/>
    </location>
</feature>
<feature type="compositionally biased region" description="Pro residues" evidence="1">
    <location>
        <begin position="118"/>
        <end position="128"/>
    </location>
</feature>